<organism evidence="2 3">
    <name type="scientific">Phnomibacter ginsenosidimutans</name>
    <dbReference type="NCBI Taxonomy" id="2676868"/>
    <lineage>
        <taxon>Bacteria</taxon>
        <taxon>Pseudomonadati</taxon>
        <taxon>Bacteroidota</taxon>
        <taxon>Chitinophagia</taxon>
        <taxon>Chitinophagales</taxon>
        <taxon>Chitinophagaceae</taxon>
        <taxon>Phnomibacter</taxon>
    </lineage>
</organism>
<dbReference type="Pfam" id="PF01797">
    <property type="entry name" value="Y1_Tnp"/>
    <property type="match status" value="1"/>
</dbReference>
<dbReference type="EMBL" id="CP046566">
    <property type="protein sequence ID" value="QGW26779.1"/>
    <property type="molecule type" value="Genomic_DNA"/>
</dbReference>
<dbReference type="GO" id="GO:0043565">
    <property type="term" value="F:sequence-specific DNA binding"/>
    <property type="evidence" value="ECO:0007669"/>
    <property type="project" value="TreeGrafter"/>
</dbReference>
<reference evidence="2 3" key="1">
    <citation type="submission" date="2019-11" db="EMBL/GenBank/DDBJ databases">
        <authorList>
            <person name="Im W.T."/>
        </authorList>
    </citation>
    <scope>NUCLEOTIDE SEQUENCE [LARGE SCALE GENOMIC DNA]</scope>
    <source>
        <strain evidence="2 3">SB-02</strain>
    </source>
</reference>
<dbReference type="PANTHER" id="PTHR36966:SF1">
    <property type="entry name" value="REP-ASSOCIATED TYROSINE TRANSPOSASE"/>
    <property type="match status" value="1"/>
</dbReference>
<gene>
    <name evidence="2" type="ORF">GLV81_00460</name>
</gene>
<dbReference type="InterPro" id="IPR002686">
    <property type="entry name" value="Transposase_17"/>
</dbReference>
<dbReference type="SMART" id="SM01321">
    <property type="entry name" value="Y1_Tnp"/>
    <property type="match status" value="1"/>
</dbReference>
<dbReference type="RefSeq" id="WP_157475908.1">
    <property type="nucleotide sequence ID" value="NZ_CP046566.1"/>
</dbReference>
<dbReference type="Gene3D" id="3.30.70.1290">
    <property type="entry name" value="Transposase IS200-like"/>
    <property type="match status" value="1"/>
</dbReference>
<name>A0A6I6GNX6_9BACT</name>
<dbReference type="GO" id="GO:0004803">
    <property type="term" value="F:transposase activity"/>
    <property type="evidence" value="ECO:0007669"/>
    <property type="project" value="InterPro"/>
</dbReference>
<evidence type="ECO:0000313" key="2">
    <source>
        <dbReference type="EMBL" id="QGW26779.1"/>
    </source>
</evidence>
<dbReference type="NCBIfam" id="NF047646">
    <property type="entry name" value="REP_Tyr_transpos"/>
    <property type="match status" value="1"/>
</dbReference>
<evidence type="ECO:0000259" key="1">
    <source>
        <dbReference type="SMART" id="SM01321"/>
    </source>
</evidence>
<dbReference type="AlphaFoldDB" id="A0A6I6GNX6"/>
<dbReference type="GO" id="GO:0006313">
    <property type="term" value="P:DNA transposition"/>
    <property type="evidence" value="ECO:0007669"/>
    <property type="project" value="InterPro"/>
</dbReference>
<dbReference type="KEGG" id="fls:GLV81_00460"/>
<protein>
    <submittedName>
        <fullName evidence="2">Transposase</fullName>
    </submittedName>
</protein>
<sequence length="186" mass="21911">MSQQYKFRDANAIYFSTSTVVGWIDVFTRDIYRNILLDSIRFSQQNKGMQIHGWVLMTNHLHLIFSCTEPHKPAAVLKEIKSYTAMKIIDAIVNHPQESRKHWMLNEFEKYGQQNRSTHRFQFWQHENHPIQLENAAMYVSRLNYVHSNPVKAGFVAEPQEWLYSSAADYCRSRQQGPLSISFLNE</sequence>
<proteinExistence type="predicted"/>
<feature type="domain" description="Transposase IS200-like" evidence="1">
    <location>
        <begin position="9"/>
        <end position="149"/>
    </location>
</feature>
<dbReference type="PANTHER" id="PTHR36966">
    <property type="entry name" value="REP-ASSOCIATED TYROSINE TRANSPOSASE"/>
    <property type="match status" value="1"/>
</dbReference>
<dbReference type="InterPro" id="IPR036515">
    <property type="entry name" value="Transposase_17_sf"/>
</dbReference>
<dbReference type="Proteomes" id="UP000426027">
    <property type="component" value="Chromosome"/>
</dbReference>
<evidence type="ECO:0000313" key="3">
    <source>
        <dbReference type="Proteomes" id="UP000426027"/>
    </source>
</evidence>
<accession>A0A6I6GNX6</accession>
<keyword evidence="3" id="KW-1185">Reference proteome</keyword>
<dbReference type="InterPro" id="IPR052715">
    <property type="entry name" value="RAYT_transposase"/>
</dbReference>
<dbReference type="SUPFAM" id="SSF143422">
    <property type="entry name" value="Transposase IS200-like"/>
    <property type="match status" value="1"/>
</dbReference>